<dbReference type="GO" id="GO:0030036">
    <property type="term" value="P:actin cytoskeleton organization"/>
    <property type="evidence" value="ECO:0007669"/>
    <property type="project" value="TreeGrafter"/>
</dbReference>
<dbReference type="SUPFAM" id="SSF55961">
    <property type="entry name" value="Bet v1-like"/>
    <property type="match status" value="1"/>
</dbReference>
<evidence type="ECO:0000313" key="7">
    <source>
        <dbReference type="Proteomes" id="UP000264820"/>
    </source>
</evidence>
<evidence type="ECO:0000256" key="1">
    <source>
        <dbReference type="ARBA" id="ARBA00004170"/>
    </source>
</evidence>
<dbReference type="GO" id="GO:0016020">
    <property type="term" value="C:membrane"/>
    <property type="evidence" value="ECO:0007669"/>
    <property type="project" value="UniProtKB-SubCell"/>
</dbReference>
<protein>
    <submittedName>
        <fullName evidence="6">Si:dkeyp-23e4.3</fullName>
    </submittedName>
</protein>
<evidence type="ECO:0000256" key="2">
    <source>
        <dbReference type="ARBA" id="ARBA00022468"/>
    </source>
</evidence>
<feature type="compositionally biased region" description="Basic and acidic residues" evidence="4">
    <location>
        <begin position="473"/>
        <end position="485"/>
    </location>
</feature>
<dbReference type="Proteomes" id="UP000264820">
    <property type="component" value="Unplaced"/>
</dbReference>
<dbReference type="STRING" id="109280.ENSHCOP00000027343"/>
<dbReference type="InterPro" id="IPR013761">
    <property type="entry name" value="SAM/pointed_sf"/>
</dbReference>
<feature type="compositionally biased region" description="Acidic residues" evidence="4">
    <location>
        <begin position="459"/>
        <end position="472"/>
    </location>
</feature>
<dbReference type="Gene3D" id="1.10.555.10">
    <property type="entry name" value="Rho GTPase activation protein"/>
    <property type="match status" value="1"/>
</dbReference>
<dbReference type="PROSITE" id="PS50238">
    <property type="entry name" value="RHOGAP"/>
    <property type="match status" value="1"/>
</dbReference>
<dbReference type="InterPro" id="IPR002913">
    <property type="entry name" value="START_lipid-bd_dom"/>
</dbReference>
<dbReference type="Ensembl" id="ENSHCOT00000023388.1">
    <property type="protein sequence ID" value="ENSHCOP00000027343.1"/>
    <property type="gene ID" value="ENSHCOG00000019106.1"/>
</dbReference>
<feature type="compositionally biased region" description="Low complexity" evidence="4">
    <location>
        <begin position="262"/>
        <end position="281"/>
    </location>
</feature>
<feature type="compositionally biased region" description="Low complexity" evidence="4">
    <location>
        <begin position="169"/>
        <end position="178"/>
    </location>
</feature>
<dbReference type="GO" id="GO:0007165">
    <property type="term" value="P:signal transduction"/>
    <property type="evidence" value="ECO:0007669"/>
    <property type="project" value="InterPro"/>
</dbReference>
<feature type="compositionally biased region" description="Low complexity" evidence="4">
    <location>
        <begin position="305"/>
        <end position="316"/>
    </location>
</feature>
<comment type="subcellular location">
    <subcellularLocation>
        <location evidence="1">Membrane</location>
        <topology evidence="1">Peripheral membrane protein</topology>
    </subcellularLocation>
</comment>
<feature type="compositionally biased region" description="Basic and acidic residues" evidence="4">
    <location>
        <begin position="143"/>
        <end position="157"/>
    </location>
</feature>
<evidence type="ECO:0000313" key="6">
    <source>
        <dbReference type="Ensembl" id="ENSHCOP00000027343.1"/>
    </source>
</evidence>
<name>A0A3Q2Z6L2_HIPCM</name>
<dbReference type="PANTHER" id="PTHR12659:SF4">
    <property type="entry name" value="RHO-GAP DOMAIN-CONTAINING PROTEIN"/>
    <property type="match status" value="1"/>
</dbReference>
<dbReference type="Gene3D" id="3.30.530.20">
    <property type="match status" value="1"/>
</dbReference>
<feature type="region of interest" description="Disordered" evidence="4">
    <location>
        <begin position="456"/>
        <end position="498"/>
    </location>
</feature>
<reference evidence="6" key="1">
    <citation type="submission" date="2025-08" db="UniProtKB">
        <authorList>
            <consortium name="Ensembl"/>
        </authorList>
    </citation>
    <scope>IDENTIFICATION</scope>
</reference>
<feature type="region of interest" description="Disordered" evidence="4">
    <location>
        <begin position="133"/>
        <end position="224"/>
    </location>
</feature>
<dbReference type="SMART" id="SM00324">
    <property type="entry name" value="RhoGAP"/>
    <property type="match status" value="1"/>
</dbReference>
<evidence type="ECO:0000259" key="5">
    <source>
        <dbReference type="PROSITE" id="PS50238"/>
    </source>
</evidence>
<dbReference type="OMA" id="HWRRINS"/>
<accession>A0A3Q2Z6L2</accession>
<dbReference type="AlphaFoldDB" id="A0A3Q2Z6L2"/>
<keyword evidence="7" id="KW-1185">Reference proteome</keyword>
<dbReference type="GO" id="GO:0008289">
    <property type="term" value="F:lipid binding"/>
    <property type="evidence" value="ECO:0007669"/>
    <property type="project" value="InterPro"/>
</dbReference>
<feature type="compositionally biased region" description="Basic and acidic residues" evidence="4">
    <location>
        <begin position="291"/>
        <end position="304"/>
    </location>
</feature>
<feature type="domain" description="Rho-GAP" evidence="5">
    <location>
        <begin position="428"/>
        <end position="650"/>
    </location>
</feature>
<keyword evidence="3" id="KW-0597">Phosphoprotein</keyword>
<dbReference type="Pfam" id="PF01852">
    <property type="entry name" value="START"/>
    <property type="match status" value="1"/>
</dbReference>
<dbReference type="GO" id="GO:0005096">
    <property type="term" value="F:GTPase activator activity"/>
    <property type="evidence" value="ECO:0007669"/>
    <property type="project" value="UniProtKB-KW"/>
</dbReference>
<dbReference type="SUPFAM" id="SSF48350">
    <property type="entry name" value="GTPase activation domain, GAP"/>
    <property type="match status" value="1"/>
</dbReference>
<dbReference type="InterPro" id="IPR000198">
    <property type="entry name" value="RhoGAP_dom"/>
</dbReference>
<dbReference type="Pfam" id="PF07647">
    <property type="entry name" value="SAM_2"/>
    <property type="match status" value="1"/>
</dbReference>
<dbReference type="PANTHER" id="PTHR12659">
    <property type="entry name" value="RHO-TYPE GTPASE ACTIVATING PROTEIN"/>
    <property type="match status" value="1"/>
</dbReference>
<dbReference type="InterPro" id="IPR023393">
    <property type="entry name" value="START-like_dom_sf"/>
</dbReference>
<reference evidence="6" key="2">
    <citation type="submission" date="2025-09" db="UniProtKB">
        <authorList>
            <consortium name="Ensembl"/>
        </authorList>
    </citation>
    <scope>IDENTIFICATION</scope>
</reference>
<dbReference type="Gene3D" id="1.10.287.2070">
    <property type="match status" value="1"/>
</dbReference>
<keyword evidence="2" id="KW-0343">GTPase activation</keyword>
<proteinExistence type="predicted"/>
<feature type="region of interest" description="Disordered" evidence="4">
    <location>
        <begin position="364"/>
        <end position="383"/>
    </location>
</feature>
<dbReference type="InterPro" id="IPR008936">
    <property type="entry name" value="Rho_GTPase_activation_prot"/>
</dbReference>
<organism evidence="6 7">
    <name type="scientific">Hippocampus comes</name>
    <name type="common">Tiger tail seahorse</name>
    <dbReference type="NCBI Taxonomy" id="109280"/>
    <lineage>
        <taxon>Eukaryota</taxon>
        <taxon>Metazoa</taxon>
        <taxon>Chordata</taxon>
        <taxon>Craniata</taxon>
        <taxon>Vertebrata</taxon>
        <taxon>Euteleostomi</taxon>
        <taxon>Actinopterygii</taxon>
        <taxon>Neopterygii</taxon>
        <taxon>Teleostei</taxon>
        <taxon>Neoteleostei</taxon>
        <taxon>Acanthomorphata</taxon>
        <taxon>Syngnathiaria</taxon>
        <taxon>Syngnathiformes</taxon>
        <taxon>Syngnathoidei</taxon>
        <taxon>Syngnathidae</taxon>
        <taxon>Hippocampus</taxon>
    </lineage>
</organism>
<dbReference type="InterPro" id="IPR001660">
    <property type="entry name" value="SAM"/>
</dbReference>
<dbReference type="GO" id="GO:0035023">
    <property type="term" value="P:regulation of Rho protein signal transduction"/>
    <property type="evidence" value="ECO:0007669"/>
    <property type="project" value="TreeGrafter"/>
</dbReference>
<evidence type="ECO:0000256" key="4">
    <source>
        <dbReference type="SAM" id="MobiDB-lite"/>
    </source>
</evidence>
<feature type="region of interest" description="Disordered" evidence="4">
    <location>
        <begin position="253"/>
        <end position="325"/>
    </location>
</feature>
<sequence>IFFAEIEAKEACDWLQAAGFPQYAQLFKDCRFPIDVELAKRDHHFLDKDALDSLSRRLITLNKCAEMRLDLPKSDEDFLEDDFCAISPRWTHDRLMRQWRRLDSSTEFLHSSDASSFPQDVSLYDHRDDRHDVCSIRSSSSTESERQNRKSPKEGADPNRSIADDQATSRSSSRCSSSNKTPSLDMSFSGPPSPGDRSGGGSSTASLEVYIMDKPPRKKGTSLLRKMEKLRLRGTTGLLSAPRNHANLAAVARGSADGRGPSSSSSSNSHSESSSAVSTPSPVTRVRSNCKRTEMGEGDNKDQHNNNNNNNNMNHNSLLFHIPNGHKPGTFPTSLAHKHAFLSPIMDQSAVNWRTGSFHGYQERRSCRRGTSSLDTSPSPPDHRLSVYDNVPDNHTALPYNGDDVFSALDTVLERINDLQQLVSTWAESLSEDDCHGSSATSPCPSSPIHIHLEVQHSEEDEEGLEEGEEESCEKSSVSEDESKTRSPLPSLPASPGVEHQSVSQFALLQKLALLKLTALMDKYSPSSKQGWSCVNVRRGPVSADFPKDQQLLAAQAAILLLPDENREALRTLLFFLRDVVACVDDNHMTPTNIAVCLAPSLFHLNALKRDAGSSHRKYSLGRPDQRDLSENLAATQGLADMISEAQRLFQVAAADLLHVCKGLTVLSGTFLVNCNFLLKLRQSTQLLIKEAGDKSRGWETRPAPEHVSLAVKKTWSGCPLWTWRVSVEVDASQEVLLRRLIEEERPCGGGAGLGLQILDIIYLFIFECSEVKNDVICRTWQSEATCGPLFVSSVSTQHPQAPPEGVRVHTHACLYLLEPAAASKTRLTHVCRTDTRGRSPAWNRKVSGHRMVAALLALKASFQGQHKENTM</sequence>
<dbReference type="SUPFAM" id="SSF47769">
    <property type="entry name" value="SAM/Pointed domain"/>
    <property type="match status" value="1"/>
</dbReference>
<dbReference type="GeneTree" id="ENSGT00950000183061"/>
<evidence type="ECO:0000256" key="3">
    <source>
        <dbReference type="ARBA" id="ARBA00022553"/>
    </source>
</evidence>
<dbReference type="Pfam" id="PF00620">
    <property type="entry name" value="RhoGAP"/>
    <property type="match status" value="1"/>
</dbReference>